<dbReference type="AlphaFoldDB" id="A0AAV2Z324"/>
<feature type="compositionally biased region" description="Low complexity" evidence="1">
    <location>
        <begin position="40"/>
        <end position="55"/>
    </location>
</feature>
<evidence type="ECO:0000256" key="1">
    <source>
        <dbReference type="SAM" id="MobiDB-lite"/>
    </source>
</evidence>
<feature type="region of interest" description="Disordered" evidence="1">
    <location>
        <begin position="90"/>
        <end position="127"/>
    </location>
</feature>
<reference evidence="2" key="2">
    <citation type="journal article" date="2023" name="Microbiol Resour">
        <title>Decontamination and Annotation of the Draft Genome Sequence of the Oomycete Lagenidium giganteum ARSEF 373.</title>
        <authorList>
            <person name="Morgan W.R."/>
            <person name="Tartar A."/>
        </authorList>
    </citation>
    <scope>NUCLEOTIDE SEQUENCE</scope>
    <source>
        <strain evidence="2">ARSEF 373</strain>
    </source>
</reference>
<gene>
    <name evidence="2" type="ORF">N0F65_002028</name>
</gene>
<reference evidence="2" key="1">
    <citation type="submission" date="2022-11" db="EMBL/GenBank/DDBJ databases">
        <authorList>
            <person name="Morgan W.R."/>
            <person name="Tartar A."/>
        </authorList>
    </citation>
    <scope>NUCLEOTIDE SEQUENCE</scope>
    <source>
        <strain evidence="2">ARSEF 373</strain>
    </source>
</reference>
<keyword evidence="3" id="KW-1185">Reference proteome</keyword>
<proteinExistence type="predicted"/>
<feature type="compositionally biased region" description="Polar residues" evidence="1">
    <location>
        <begin position="98"/>
        <end position="108"/>
    </location>
</feature>
<dbReference type="Proteomes" id="UP001146120">
    <property type="component" value="Unassembled WGS sequence"/>
</dbReference>
<feature type="region of interest" description="Disordered" evidence="1">
    <location>
        <begin position="23"/>
        <end position="76"/>
    </location>
</feature>
<organism evidence="2 3">
    <name type="scientific">Lagenidium giganteum</name>
    <dbReference type="NCBI Taxonomy" id="4803"/>
    <lineage>
        <taxon>Eukaryota</taxon>
        <taxon>Sar</taxon>
        <taxon>Stramenopiles</taxon>
        <taxon>Oomycota</taxon>
        <taxon>Peronosporomycetes</taxon>
        <taxon>Pythiales</taxon>
        <taxon>Pythiaceae</taxon>
    </lineage>
</organism>
<evidence type="ECO:0000313" key="3">
    <source>
        <dbReference type="Proteomes" id="UP001146120"/>
    </source>
</evidence>
<protein>
    <submittedName>
        <fullName evidence="2">Uncharacterized protein</fullName>
    </submittedName>
</protein>
<accession>A0AAV2Z324</accession>
<evidence type="ECO:0000313" key="2">
    <source>
        <dbReference type="EMBL" id="DBA00025.1"/>
    </source>
</evidence>
<name>A0AAV2Z324_9STRA</name>
<sequence>MPISDKLGKPFGLLSLICKNKKDDDRLQQPHHRSNHVGHASASSTPMSASASSSSVRGAFNPNPTGGHYGVKGGAARPSYYAGSSVQYERLTPAAPSHESQNHPSPAQVQYEPLRPSSRPPPVPTSAALNTAYAPVRLPSPQVQYERLSSSAAPAQPSSLMPPHRLNSPSQFEPTLPAPIRANSPVAYEPVNVRQHSPVVYDRLSPSINATTGMLSSSSQPVPPLAAALKQDPRSLHSPAVAGGQRPYETSMDTPTIKSERGTPGYSDKSTPFSVVMEEWMSQLRTPTPDVTLLPSPYDFNSDMPTPMERVDGFKQLQEALLPTPPPDVHDQTQSTKSNEYVLSSAARRPLVEDIASLCRDLISQEITDSRSKAENPRAAVS</sequence>
<dbReference type="EMBL" id="DAKRPA010000072">
    <property type="protein sequence ID" value="DBA00025.1"/>
    <property type="molecule type" value="Genomic_DNA"/>
</dbReference>
<comment type="caution">
    <text evidence="2">The sequence shown here is derived from an EMBL/GenBank/DDBJ whole genome shotgun (WGS) entry which is preliminary data.</text>
</comment>
<feature type="region of interest" description="Disordered" evidence="1">
    <location>
        <begin position="238"/>
        <end position="268"/>
    </location>
</feature>